<dbReference type="EMBL" id="BRLH01000009">
    <property type="protein sequence ID" value="GKX56843.1"/>
    <property type="molecule type" value="Genomic_DNA"/>
</dbReference>
<dbReference type="PROSITE" id="PS51257">
    <property type="entry name" value="PROKAR_LIPOPROTEIN"/>
    <property type="match status" value="1"/>
</dbReference>
<dbReference type="Gene3D" id="3.40.50.1110">
    <property type="entry name" value="SGNH hydrolase"/>
    <property type="match status" value="1"/>
</dbReference>
<protein>
    <recommendedName>
        <fullName evidence="5">Periplasmic protein</fullName>
    </recommendedName>
</protein>
<evidence type="ECO:0000313" key="4">
    <source>
        <dbReference type="Proteomes" id="UP001058124"/>
    </source>
</evidence>
<sequence length="405" mass="44492">MKKNAMNARQLKIFLPVAGLLCALSLVSCHTTREDGAPLEKKSDGIHYGQLTNYGEKRIAGFANRLTHARSQSVHIVQLGDSHTAADFFSGQLRSRLQQRFGNGGPGFVNPLSVPGQRHGLVGFSQEKKAWNFYTSRKDDRADFPLGGFIAQPNADQASATIRLFSKDGAPYLVSALYRASGDARLSLNGRALSLGDTQGQWKFSAQEQVTFPAEIAASRQNNLMLGGWLIQRPEHGVMLTPLGINGATLTMVDKWQPGWMDTLISLKPDMVILAYGTNEAFNDRLDPAQYRNQLEQKIAAIRQALPDAPILLVGPSDSIKNKKGESCAEMQPAQLNAVVAIQKEVSQSQHTLFWDWRAFMGGECAIQRWADAGDARPDLVHLSQNGYKKSADALFEQLMALIGR</sequence>
<keyword evidence="4" id="KW-1185">Reference proteome</keyword>
<evidence type="ECO:0000313" key="3">
    <source>
        <dbReference type="EMBL" id="GKX56843.1"/>
    </source>
</evidence>
<proteinExistence type="predicted"/>
<dbReference type="PANTHER" id="PTHR30383">
    <property type="entry name" value="THIOESTERASE 1/PROTEASE 1/LYSOPHOSPHOLIPASE L1"/>
    <property type="match status" value="1"/>
</dbReference>
<dbReference type="Pfam" id="PF13472">
    <property type="entry name" value="Lipase_GDSL_2"/>
    <property type="match status" value="1"/>
</dbReference>
<dbReference type="SUPFAM" id="SSF52266">
    <property type="entry name" value="SGNH hydrolase"/>
    <property type="match status" value="1"/>
</dbReference>
<dbReference type="InterPro" id="IPR055041">
    <property type="entry name" value="Ape1_N"/>
</dbReference>
<dbReference type="PANTHER" id="PTHR30383:SF29">
    <property type="entry name" value="SGNH HYDROLASE-TYPE ESTERASE DOMAIN-CONTAINING PROTEIN"/>
    <property type="match status" value="1"/>
</dbReference>
<gene>
    <name evidence="3" type="ORF">SOASR030_29550</name>
</gene>
<accession>A0AAV5N7J5</accession>
<dbReference type="InterPro" id="IPR036514">
    <property type="entry name" value="SGNH_hydro_sf"/>
</dbReference>
<feature type="domain" description="Peptidoglycan O-acetylesterase N-terminal" evidence="2">
    <location>
        <begin position="104"/>
        <end position="207"/>
    </location>
</feature>
<evidence type="ECO:0000259" key="1">
    <source>
        <dbReference type="Pfam" id="PF13472"/>
    </source>
</evidence>
<evidence type="ECO:0000259" key="2">
    <source>
        <dbReference type="Pfam" id="PF22753"/>
    </source>
</evidence>
<dbReference type="Pfam" id="PF22753">
    <property type="entry name" value="Ape1_N"/>
    <property type="match status" value="1"/>
</dbReference>
<reference evidence="3" key="1">
    <citation type="submission" date="2022-06" db="EMBL/GenBank/DDBJ databases">
        <title>Draft genome sequences of Leminorella grimontii str. JCM5902.</title>
        <authorList>
            <person name="Wakabayashi Y."/>
            <person name="Kojima K."/>
        </authorList>
    </citation>
    <scope>NUCLEOTIDE SEQUENCE</scope>
    <source>
        <strain evidence="3">JCM 5902</strain>
    </source>
</reference>
<dbReference type="InterPro" id="IPR051532">
    <property type="entry name" value="Ester_Hydrolysis_Enzymes"/>
</dbReference>
<dbReference type="Gene3D" id="2.60.120.1360">
    <property type="match status" value="1"/>
</dbReference>
<dbReference type="GO" id="GO:0016788">
    <property type="term" value="F:hydrolase activity, acting on ester bonds"/>
    <property type="evidence" value="ECO:0007669"/>
    <property type="project" value="UniProtKB-ARBA"/>
</dbReference>
<dbReference type="CDD" id="cd01825">
    <property type="entry name" value="SGNH_hydrolase_peri1"/>
    <property type="match status" value="1"/>
</dbReference>
<evidence type="ECO:0008006" key="5">
    <source>
        <dbReference type="Google" id="ProtNLM"/>
    </source>
</evidence>
<name>A0AAV5N7J5_9GAMM</name>
<comment type="caution">
    <text evidence="3">The sequence shown here is derived from an EMBL/GenBank/DDBJ whole genome shotgun (WGS) entry which is preliminary data.</text>
</comment>
<dbReference type="InterPro" id="IPR013830">
    <property type="entry name" value="SGNH_hydro"/>
</dbReference>
<dbReference type="AlphaFoldDB" id="A0AAV5N7J5"/>
<dbReference type="Proteomes" id="UP001058124">
    <property type="component" value="Unassembled WGS sequence"/>
</dbReference>
<organism evidence="3 4">
    <name type="scientific">Leminorella grimontii</name>
    <dbReference type="NCBI Taxonomy" id="82981"/>
    <lineage>
        <taxon>Bacteria</taxon>
        <taxon>Pseudomonadati</taxon>
        <taxon>Pseudomonadota</taxon>
        <taxon>Gammaproteobacteria</taxon>
        <taxon>Enterobacterales</taxon>
        <taxon>Budviciaceae</taxon>
        <taxon>Leminorella</taxon>
    </lineage>
</organism>
<feature type="domain" description="SGNH hydrolase-type esterase" evidence="1">
    <location>
        <begin position="232"/>
        <end position="389"/>
    </location>
</feature>